<dbReference type="RefSeq" id="WP_246441603.1">
    <property type="nucleotide sequence ID" value="NZ_AP023321.1"/>
</dbReference>
<sequence length="336" mass="37080">MKKPKNSRLGIIGGQALIEGVMMRGPKGTALAVRVPSGEIETEDLDCVDIKGKSGFFRIPLIRGIVGFIESLLTGFKALMRSAEKAGIDLEEDDGEEASKFEKWITDKLGDKLMGVLTSIAAVLGVVLAVFLFMYLPSLLFSLLQGAVGDQIANLRAVFEGVLKIAIFIGYIALVARMKEIGRVFQYHGAEHKTIFCYENGLDLTVENVRKQSRFHPRCGTSFLVLMLLVSILISSLLVYFTDLDNNNMVWVPIKILILPVIMGVGYEIIRFAGRHDNLLTRILSAPGMWTQRLTTKEPDDSMIEVAIQSVMAVLPEEDLPQKTEKSVESSEVQAS</sequence>
<organism evidence="3 4">
    <name type="scientific">Solibaculum mannosilyticum</name>
    <dbReference type="NCBI Taxonomy" id="2780922"/>
    <lineage>
        <taxon>Bacteria</taxon>
        <taxon>Bacillati</taxon>
        <taxon>Bacillota</taxon>
        <taxon>Clostridia</taxon>
        <taxon>Eubacteriales</taxon>
        <taxon>Oscillospiraceae</taxon>
        <taxon>Solibaculum</taxon>
    </lineage>
</organism>
<keyword evidence="4" id="KW-1185">Reference proteome</keyword>
<proteinExistence type="predicted"/>
<evidence type="ECO:0000313" key="3">
    <source>
        <dbReference type="EMBL" id="BCI59505.1"/>
    </source>
</evidence>
<feature type="transmembrane region" description="Helical" evidence="2">
    <location>
        <begin position="113"/>
        <end position="137"/>
    </location>
</feature>
<dbReference type="InterPro" id="IPR010787">
    <property type="entry name" value="DUF1385"/>
</dbReference>
<reference evidence="4" key="1">
    <citation type="submission" date="2020-07" db="EMBL/GenBank/DDBJ databases">
        <title>Complete genome sequencing of Clostridia bacterium strain 12CBH8.</title>
        <authorList>
            <person name="Sakamoto M."/>
            <person name="Murakami T."/>
            <person name="Mori H."/>
        </authorList>
    </citation>
    <scope>NUCLEOTIDE SEQUENCE [LARGE SCALE GENOMIC DNA]</scope>
    <source>
        <strain evidence="4">12CBH8</strain>
    </source>
</reference>
<evidence type="ECO:0000256" key="1">
    <source>
        <dbReference type="SAM" id="MobiDB-lite"/>
    </source>
</evidence>
<feature type="region of interest" description="Disordered" evidence="1">
    <location>
        <begin position="317"/>
        <end position="336"/>
    </location>
</feature>
<evidence type="ECO:0000256" key="2">
    <source>
        <dbReference type="SAM" id="Phobius"/>
    </source>
</evidence>
<dbReference type="KEGG" id="sman:C12CBH8_01440"/>
<feature type="transmembrane region" description="Helical" evidence="2">
    <location>
        <begin position="157"/>
        <end position="176"/>
    </location>
</feature>
<dbReference type="Pfam" id="PF07136">
    <property type="entry name" value="DUF1385"/>
    <property type="match status" value="1"/>
</dbReference>
<dbReference type="Proteomes" id="UP000593890">
    <property type="component" value="Chromosome"/>
</dbReference>
<accession>A0A7I8D0P1</accession>
<protein>
    <submittedName>
        <fullName evidence="3">Membrane protein</fullName>
    </submittedName>
</protein>
<keyword evidence="2" id="KW-0812">Transmembrane</keyword>
<keyword evidence="2" id="KW-0472">Membrane</keyword>
<evidence type="ECO:0000313" key="4">
    <source>
        <dbReference type="Proteomes" id="UP000593890"/>
    </source>
</evidence>
<name>A0A7I8D0P1_9FIRM</name>
<dbReference type="PANTHER" id="PTHR42867">
    <property type="entry name" value="MEMBRANE PROTEIN-RELATED"/>
    <property type="match status" value="1"/>
</dbReference>
<feature type="transmembrane region" description="Helical" evidence="2">
    <location>
        <begin position="248"/>
        <end position="270"/>
    </location>
</feature>
<dbReference type="PANTHER" id="PTHR42867:SF1">
    <property type="entry name" value="MEMBRANE PROTEIN-RELATED"/>
    <property type="match status" value="1"/>
</dbReference>
<feature type="compositionally biased region" description="Basic and acidic residues" evidence="1">
    <location>
        <begin position="320"/>
        <end position="329"/>
    </location>
</feature>
<dbReference type="AlphaFoldDB" id="A0A7I8D0P1"/>
<keyword evidence="2" id="KW-1133">Transmembrane helix</keyword>
<dbReference type="EMBL" id="AP023321">
    <property type="protein sequence ID" value="BCI59505.1"/>
    <property type="molecule type" value="Genomic_DNA"/>
</dbReference>
<gene>
    <name evidence="3" type="ORF">C12CBH8_01440</name>
</gene>
<feature type="transmembrane region" description="Helical" evidence="2">
    <location>
        <begin position="220"/>
        <end position="242"/>
    </location>
</feature>